<dbReference type="GO" id="GO:0003723">
    <property type="term" value="F:RNA binding"/>
    <property type="evidence" value="ECO:0007669"/>
    <property type="project" value="InterPro"/>
</dbReference>
<keyword evidence="5" id="KW-0378">Hydrolase</keyword>
<evidence type="ECO:0000313" key="11">
    <source>
        <dbReference type="Proteomes" id="UP000756346"/>
    </source>
</evidence>
<evidence type="ECO:0000256" key="3">
    <source>
        <dbReference type="ARBA" id="ARBA00022722"/>
    </source>
</evidence>
<dbReference type="GeneID" id="70185964"/>
<feature type="chain" id="PRO_5040504674" description="ribonuclease T1" evidence="9">
    <location>
        <begin position="24"/>
        <end position="134"/>
    </location>
</feature>
<evidence type="ECO:0000313" key="10">
    <source>
        <dbReference type="EMBL" id="KAH7038029.1"/>
    </source>
</evidence>
<feature type="signal peptide" evidence="9">
    <location>
        <begin position="1"/>
        <end position="23"/>
    </location>
</feature>
<evidence type="ECO:0000256" key="5">
    <source>
        <dbReference type="ARBA" id="ARBA00022801"/>
    </source>
</evidence>
<reference evidence="10" key="1">
    <citation type="journal article" date="2021" name="Nat. Commun.">
        <title>Genetic determinants of endophytism in the Arabidopsis root mycobiome.</title>
        <authorList>
            <person name="Mesny F."/>
            <person name="Miyauchi S."/>
            <person name="Thiergart T."/>
            <person name="Pickel B."/>
            <person name="Atanasova L."/>
            <person name="Karlsson M."/>
            <person name="Huettel B."/>
            <person name="Barry K.W."/>
            <person name="Haridas S."/>
            <person name="Chen C."/>
            <person name="Bauer D."/>
            <person name="Andreopoulos W."/>
            <person name="Pangilinan J."/>
            <person name="LaButti K."/>
            <person name="Riley R."/>
            <person name="Lipzen A."/>
            <person name="Clum A."/>
            <person name="Drula E."/>
            <person name="Henrissat B."/>
            <person name="Kohler A."/>
            <person name="Grigoriev I.V."/>
            <person name="Martin F.M."/>
            <person name="Hacquard S."/>
        </authorList>
    </citation>
    <scope>NUCLEOTIDE SEQUENCE</scope>
    <source>
        <strain evidence="10">MPI-CAGE-CH-0230</strain>
    </source>
</reference>
<dbReference type="Pfam" id="PF00545">
    <property type="entry name" value="Ribonuclease"/>
    <property type="match status" value="1"/>
</dbReference>
<evidence type="ECO:0000256" key="8">
    <source>
        <dbReference type="ARBA" id="ARBA00034015"/>
    </source>
</evidence>
<keyword evidence="3" id="KW-0540">Nuclease</keyword>
<keyword evidence="6" id="KW-1015">Disulfide bond</keyword>
<keyword evidence="4" id="KW-0255">Endonuclease</keyword>
<dbReference type="InterPro" id="IPR016191">
    <property type="entry name" value="Ribonuclease/ribotoxin"/>
</dbReference>
<proteinExistence type="inferred from homology"/>
<dbReference type="EC" id="4.6.1.24" evidence="2"/>
<dbReference type="PANTHER" id="PTHR42104">
    <property type="entry name" value="EXTRACELLULAR GUANYL-SPECIFIC RIBONUCLEASE RNTA (AFU_ORTHOLOGUE AFUA_4G03230)"/>
    <property type="match status" value="1"/>
</dbReference>
<comment type="caution">
    <text evidence="10">The sequence shown here is derived from an EMBL/GenBank/DDBJ whole genome shotgun (WGS) entry which is preliminary data.</text>
</comment>
<dbReference type="Proteomes" id="UP000756346">
    <property type="component" value="Unassembled WGS sequence"/>
</dbReference>
<dbReference type="Gene3D" id="3.10.450.30">
    <property type="entry name" value="Microbial ribonucleases"/>
    <property type="match status" value="1"/>
</dbReference>
<dbReference type="PANTHER" id="PTHR42104:SF1">
    <property type="entry name" value="EXTRACELLULAR GUANYL-SPECIFIC RIBONUCLEASE RNTA (AFU_ORTHOLOGUE AFUA_4G03230)"/>
    <property type="match status" value="1"/>
</dbReference>
<sequence>MLGLKTLPTLLVAALSALSSVAAGPIENRQSCQYTCGSVCYWAEDIQEAVAQGYGYYQDNQQVGSNDYPHSYNNYEGLPLLVSGPYQEFPILKTYKPYTGGSPGPDRVVFNTKGQFAAVVTHTGASGNDFVSCK</sequence>
<keyword evidence="11" id="KW-1185">Reference proteome</keyword>
<evidence type="ECO:0000256" key="6">
    <source>
        <dbReference type="ARBA" id="ARBA00023157"/>
    </source>
</evidence>
<dbReference type="EMBL" id="JAGTJQ010000002">
    <property type="protein sequence ID" value="KAH7038029.1"/>
    <property type="molecule type" value="Genomic_DNA"/>
</dbReference>
<organism evidence="10 11">
    <name type="scientific">Microdochium trichocladiopsis</name>
    <dbReference type="NCBI Taxonomy" id="1682393"/>
    <lineage>
        <taxon>Eukaryota</taxon>
        <taxon>Fungi</taxon>
        <taxon>Dikarya</taxon>
        <taxon>Ascomycota</taxon>
        <taxon>Pezizomycotina</taxon>
        <taxon>Sordariomycetes</taxon>
        <taxon>Xylariomycetidae</taxon>
        <taxon>Xylariales</taxon>
        <taxon>Microdochiaceae</taxon>
        <taxon>Microdochium</taxon>
    </lineage>
</organism>
<evidence type="ECO:0000256" key="7">
    <source>
        <dbReference type="ARBA" id="ARBA00023239"/>
    </source>
</evidence>
<protein>
    <recommendedName>
        <fullName evidence="2">ribonuclease T1</fullName>
        <ecNumber evidence="2">4.6.1.24</ecNumber>
    </recommendedName>
</protein>
<dbReference type="CDD" id="cd00606">
    <property type="entry name" value="fungal_RNase"/>
    <property type="match status" value="1"/>
</dbReference>
<comment type="catalytic activity">
    <reaction evidence="8">
        <text>[RNA] containing guanosine + H2O = an [RNA fragment]-3'-guanosine-3'-phosphate + a 5'-hydroxy-ribonucleotide-3'-[RNA fragment].</text>
        <dbReference type="EC" id="4.6.1.24"/>
    </reaction>
</comment>
<accession>A0A9P8YF12</accession>
<dbReference type="GO" id="GO:0046589">
    <property type="term" value="F:ribonuclease T1 activity"/>
    <property type="evidence" value="ECO:0007669"/>
    <property type="project" value="UniProtKB-EC"/>
</dbReference>
<keyword evidence="9" id="KW-0732">Signal</keyword>
<evidence type="ECO:0000256" key="9">
    <source>
        <dbReference type="SAM" id="SignalP"/>
    </source>
</evidence>
<dbReference type="GO" id="GO:0016787">
    <property type="term" value="F:hydrolase activity"/>
    <property type="evidence" value="ECO:0007669"/>
    <property type="project" value="UniProtKB-KW"/>
</dbReference>
<name>A0A9P8YF12_9PEZI</name>
<evidence type="ECO:0000256" key="2">
    <source>
        <dbReference type="ARBA" id="ARBA00012549"/>
    </source>
</evidence>
<evidence type="ECO:0000256" key="4">
    <source>
        <dbReference type="ARBA" id="ARBA00022759"/>
    </source>
</evidence>
<dbReference type="AlphaFoldDB" id="A0A9P8YF12"/>
<dbReference type="OrthoDB" id="5425539at2759"/>
<dbReference type="InterPro" id="IPR000026">
    <property type="entry name" value="N1-like"/>
</dbReference>
<dbReference type="RefSeq" id="XP_046017150.1">
    <property type="nucleotide sequence ID" value="XM_046156418.1"/>
</dbReference>
<dbReference type="SUPFAM" id="SSF53933">
    <property type="entry name" value="Microbial ribonucleases"/>
    <property type="match status" value="1"/>
</dbReference>
<comment type="similarity">
    <text evidence="1">Belongs to the ribonuclease N1/T1 family.</text>
</comment>
<evidence type="ECO:0000256" key="1">
    <source>
        <dbReference type="ARBA" id="ARBA00009006"/>
    </source>
</evidence>
<gene>
    <name evidence="10" type="ORF">B0I36DRAFT_346056</name>
</gene>
<keyword evidence="7" id="KW-0456">Lyase</keyword>